<feature type="region of interest" description="Disordered" evidence="2">
    <location>
        <begin position="36"/>
        <end position="67"/>
    </location>
</feature>
<name>A0ABD5PGC0_9EURY</name>
<evidence type="ECO:0000256" key="1">
    <source>
        <dbReference type="ARBA" id="ARBA00023125"/>
    </source>
</evidence>
<dbReference type="Proteomes" id="UP001595921">
    <property type="component" value="Unassembled WGS sequence"/>
</dbReference>
<dbReference type="CDD" id="cd04491">
    <property type="entry name" value="SoSSB_OBF"/>
    <property type="match status" value="2"/>
</dbReference>
<dbReference type="GO" id="GO:0003677">
    <property type="term" value="F:DNA binding"/>
    <property type="evidence" value="ECO:0007669"/>
    <property type="project" value="UniProtKB-KW"/>
</dbReference>
<keyword evidence="1" id="KW-0238">DNA-binding</keyword>
<keyword evidence="4" id="KW-1185">Reference proteome</keyword>
<dbReference type="PANTHER" id="PTHR13356">
    <property type="entry name" value="OB FOLD NUCLEIC ACID BINDING PROTEIN-RELATED"/>
    <property type="match status" value="1"/>
</dbReference>
<evidence type="ECO:0000313" key="4">
    <source>
        <dbReference type="Proteomes" id="UP001595921"/>
    </source>
</evidence>
<evidence type="ECO:0000256" key="2">
    <source>
        <dbReference type="SAM" id="MobiDB-lite"/>
    </source>
</evidence>
<dbReference type="InterPro" id="IPR051231">
    <property type="entry name" value="SOSS-B"/>
</dbReference>
<dbReference type="NCBIfam" id="NF005554">
    <property type="entry name" value="PRK07218.1"/>
    <property type="match status" value="1"/>
</dbReference>
<dbReference type="SUPFAM" id="SSF50249">
    <property type="entry name" value="Nucleic acid-binding proteins"/>
    <property type="match status" value="3"/>
</dbReference>
<dbReference type="Gene3D" id="2.40.50.140">
    <property type="entry name" value="Nucleic acid-binding proteins"/>
    <property type="match status" value="2"/>
</dbReference>
<evidence type="ECO:0000313" key="3">
    <source>
        <dbReference type="EMBL" id="MFC4359887.1"/>
    </source>
</evidence>
<sequence>MDVDDHAEELASDLGVDKAEVKQDLENLVQYSVPIEEAKQSVRRKHGGGSSGGSAPTSKDVGDVTTGDGNVTVSVRVLSVGTRTIRYQGEDQTIREGELADGTGRISYTAWQDFGFEPGDSLTVGNANVREWDGAPELNLGQSTTVAMSDEEVDVPYEVGGEADLIDIDPGDRGRVLDVQVLEVEQKTIDGRDGETTILSGVVGDETAKLPFTDWSPHPDIQPGASLRLSDVYVREFRGVPSVNLSEHTTVSELDADVEVAEEAPKMGVGEAVATGGMFDVEVVGSLLAVRDGSGLIERCPECGRVVQNGQCRSHGEVDAEDDMRVKAIIDDGSGTLTAVLDRELTERVYGDDMDAALDAAREAMDREVVADDIREEVVGREFRVRGNLSVDEYGANLDATEFAESDDDPAERARDALQRLVGTQGVEA</sequence>
<gene>
    <name evidence="3" type="ORF">ACFO0N_18225</name>
</gene>
<proteinExistence type="predicted"/>
<comment type="caution">
    <text evidence="3">The sequence shown here is derived from an EMBL/GenBank/DDBJ whole genome shotgun (WGS) entry which is preliminary data.</text>
</comment>
<dbReference type="AlphaFoldDB" id="A0ABD5PGC0"/>
<dbReference type="RefSeq" id="WP_267624949.1">
    <property type="nucleotide sequence ID" value="NZ_JAODIW010000010.1"/>
</dbReference>
<dbReference type="InterPro" id="IPR012340">
    <property type="entry name" value="NA-bd_OB-fold"/>
</dbReference>
<protein>
    <submittedName>
        <fullName evidence="3">Single-stranded DNA binding protein</fullName>
    </submittedName>
</protein>
<accession>A0ABD5PGC0</accession>
<reference evidence="3 4" key="1">
    <citation type="journal article" date="2019" name="Int. J. Syst. Evol. Microbiol.">
        <title>The Global Catalogue of Microorganisms (GCM) 10K type strain sequencing project: providing services to taxonomists for standard genome sequencing and annotation.</title>
        <authorList>
            <consortium name="The Broad Institute Genomics Platform"/>
            <consortium name="The Broad Institute Genome Sequencing Center for Infectious Disease"/>
            <person name="Wu L."/>
            <person name="Ma J."/>
        </authorList>
    </citation>
    <scope>NUCLEOTIDE SEQUENCE [LARGE SCALE GENOMIC DNA]</scope>
    <source>
        <strain evidence="3 4">CGMCC 1.12553</strain>
    </source>
</reference>
<dbReference type="EMBL" id="JBHSDS010000009">
    <property type="protein sequence ID" value="MFC4359887.1"/>
    <property type="molecule type" value="Genomic_DNA"/>
</dbReference>
<organism evidence="3 4">
    <name type="scientific">Halobium salinum</name>
    <dbReference type="NCBI Taxonomy" id="1364940"/>
    <lineage>
        <taxon>Archaea</taxon>
        <taxon>Methanobacteriati</taxon>
        <taxon>Methanobacteriota</taxon>
        <taxon>Stenosarchaea group</taxon>
        <taxon>Halobacteria</taxon>
        <taxon>Halobacteriales</taxon>
        <taxon>Haloferacaceae</taxon>
        <taxon>Halobium</taxon>
    </lineage>
</organism>
<dbReference type="PANTHER" id="PTHR13356:SF10">
    <property type="entry name" value="REPLICATION FACTOR-A PROTEIN 1"/>
    <property type="match status" value="1"/>
</dbReference>